<feature type="region of interest" description="Disordered" evidence="5">
    <location>
        <begin position="1"/>
        <end position="35"/>
    </location>
</feature>
<dbReference type="Gene3D" id="1.10.357.10">
    <property type="entry name" value="Tetracycline Repressor, domain 2"/>
    <property type="match status" value="1"/>
</dbReference>
<dbReference type="RefSeq" id="WP_024952792.1">
    <property type="nucleotide sequence ID" value="NZ_CAWOWR010000076.1"/>
</dbReference>
<dbReference type="InterPro" id="IPR036271">
    <property type="entry name" value="Tet_transcr_reg_TetR-rel_C_sf"/>
</dbReference>
<gene>
    <name evidence="7" type="ORF">FQP86_04470</name>
</gene>
<dbReference type="PRINTS" id="PR00455">
    <property type="entry name" value="HTHTETR"/>
</dbReference>
<dbReference type="SUPFAM" id="SSF48498">
    <property type="entry name" value="Tetracyclin repressor-like, C-terminal domain"/>
    <property type="match status" value="1"/>
</dbReference>
<keyword evidence="3" id="KW-0804">Transcription</keyword>
<dbReference type="Gene3D" id="1.10.10.60">
    <property type="entry name" value="Homeodomain-like"/>
    <property type="match status" value="1"/>
</dbReference>
<organism evidence="7 8">
    <name type="scientific">Cobetia crustatorum</name>
    <dbReference type="NCBI Taxonomy" id="553385"/>
    <lineage>
        <taxon>Bacteria</taxon>
        <taxon>Pseudomonadati</taxon>
        <taxon>Pseudomonadota</taxon>
        <taxon>Gammaproteobacteria</taxon>
        <taxon>Oceanospirillales</taxon>
        <taxon>Halomonadaceae</taxon>
        <taxon>Cobetia</taxon>
    </lineage>
</organism>
<evidence type="ECO:0000256" key="3">
    <source>
        <dbReference type="ARBA" id="ARBA00023163"/>
    </source>
</evidence>
<evidence type="ECO:0000256" key="1">
    <source>
        <dbReference type="ARBA" id="ARBA00023015"/>
    </source>
</evidence>
<dbReference type="Proteomes" id="UP000319941">
    <property type="component" value="Unassembled WGS sequence"/>
</dbReference>
<feature type="DNA-binding region" description="H-T-H motif" evidence="4">
    <location>
        <begin position="55"/>
        <end position="74"/>
    </location>
</feature>
<dbReference type="SUPFAM" id="SSF46689">
    <property type="entry name" value="Homeodomain-like"/>
    <property type="match status" value="1"/>
</dbReference>
<sequence>MIDLRSNAPAATAPSSAVSSATSATRASPRGEARRKRQLSVAREHFLEQGFAATSINDIARDAGGSLATLYRNFGSKEGLFLAVMQQEAKSVWALMDQQVSDGSRPAQALERFGMAILSLALQPRLIRLLRGLAFESGRTPELGRLFLENGPDVTRQRLADYLSQQVKKGTLPASGLGTQPLNAANMLMGMLLSPLHIDALLGRPDRTDSMEIHRPHVQRCVRVFVAGFGAN</sequence>
<proteinExistence type="predicted"/>
<evidence type="ECO:0000313" key="7">
    <source>
        <dbReference type="EMBL" id="TVU72912.1"/>
    </source>
</evidence>
<evidence type="ECO:0000313" key="8">
    <source>
        <dbReference type="Proteomes" id="UP000319941"/>
    </source>
</evidence>
<accession>A0A558HUV4</accession>
<name>A0A558HUV4_9GAMM</name>
<dbReference type="InterPro" id="IPR001647">
    <property type="entry name" value="HTH_TetR"/>
</dbReference>
<evidence type="ECO:0000256" key="2">
    <source>
        <dbReference type="ARBA" id="ARBA00023125"/>
    </source>
</evidence>
<dbReference type="FunFam" id="1.10.10.60:FF:000141">
    <property type="entry name" value="TetR family transcriptional regulator"/>
    <property type="match status" value="1"/>
</dbReference>
<evidence type="ECO:0000259" key="6">
    <source>
        <dbReference type="PROSITE" id="PS50977"/>
    </source>
</evidence>
<dbReference type="Pfam" id="PF14246">
    <property type="entry name" value="TetR_C_7"/>
    <property type="match status" value="1"/>
</dbReference>
<dbReference type="GO" id="GO:0000976">
    <property type="term" value="F:transcription cis-regulatory region binding"/>
    <property type="evidence" value="ECO:0007669"/>
    <property type="project" value="TreeGrafter"/>
</dbReference>
<protein>
    <submittedName>
        <fullName evidence="7">TetR/AcrR family transcriptional regulator</fullName>
    </submittedName>
</protein>
<keyword evidence="1" id="KW-0805">Transcription regulation</keyword>
<dbReference type="PROSITE" id="PS50977">
    <property type="entry name" value="HTH_TETR_2"/>
    <property type="match status" value="1"/>
</dbReference>
<keyword evidence="2 4" id="KW-0238">DNA-binding</keyword>
<keyword evidence="8" id="KW-1185">Reference proteome</keyword>
<dbReference type="AlphaFoldDB" id="A0A558HUV4"/>
<evidence type="ECO:0000256" key="4">
    <source>
        <dbReference type="PROSITE-ProRule" id="PRU00335"/>
    </source>
</evidence>
<feature type="domain" description="HTH tetR-type" evidence="6">
    <location>
        <begin position="32"/>
        <end position="92"/>
    </location>
</feature>
<dbReference type="InterPro" id="IPR039536">
    <property type="entry name" value="TetR_C_Proteobacteria"/>
</dbReference>
<dbReference type="OrthoDB" id="8535430at2"/>
<dbReference type="Pfam" id="PF00440">
    <property type="entry name" value="TetR_N"/>
    <property type="match status" value="1"/>
</dbReference>
<dbReference type="STRING" id="553385.GCA_000591415_02929"/>
<evidence type="ECO:0000256" key="5">
    <source>
        <dbReference type="SAM" id="MobiDB-lite"/>
    </source>
</evidence>
<dbReference type="GO" id="GO:0003700">
    <property type="term" value="F:DNA-binding transcription factor activity"/>
    <property type="evidence" value="ECO:0007669"/>
    <property type="project" value="TreeGrafter"/>
</dbReference>
<dbReference type="InterPro" id="IPR050109">
    <property type="entry name" value="HTH-type_TetR-like_transc_reg"/>
</dbReference>
<dbReference type="InterPro" id="IPR009057">
    <property type="entry name" value="Homeodomain-like_sf"/>
</dbReference>
<reference evidence="7 8" key="1">
    <citation type="submission" date="2019-07" db="EMBL/GenBank/DDBJ databases">
        <title>Diversity of Bacteria from Kongsfjorden, Arctic.</title>
        <authorList>
            <person name="Yu Y."/>
        </authorList>
    </citation>
    <scope>NUCLEOTIDE SEQUENCE [LARGE SCALE GENOMIC DNA]</scope>
    <source>
        <strain evidence="7 8">SM1923</strain>
    </source>
</reference>
<comment type="caution">
    <text evidence="7">The sequence shown here is derived from an EMBL/GenBank/DDBJ whole genome shotgun (WGS) entry which is preliminary data.</text>
</comment>
<dbReference type="PANTHER" id="PTHR30055">
    <property type="entry name" value="HTH-TYPE TRANSCRIPTIONAL REGULATOR RUTR"/>
    <property type="match status" value="1"/>
</dbReference>
<feature type="compositionally biased region" description="Low complexity" evidence="5">
    <location>
        <begin position="1"/>
        <end position="30"/>
    </location>
</feature>
<dbReference type="EMBL" id="VNFH01000002">
    <property type="protein sequence ID" value="TVU72912.1"/>
    <property type="molecule type" value="Genomic_DNA"/>
</dbReference>
<dbReference type="PANTHER" id="PTHR30055:SF146">
    <property type="entry name" value="HTH-TYPE TRANSCRIPTIONAL DUAL REGULATOR CECR"/>
    <property type="match status" value="1"/>
</dbReference>